<dbReference type="VEuPathDB" id="VectorBase:AAEL001624"/>
<evidence type="ECO:0000313" key="3">
    <source>
        <dbReference type="Proteomes" id="UP000008820"/>
    </source>
</evidence>
<protein>
    <submittedName>
        <fullName evidence="2">Uncharacterized protein</fullName>
    </submittedName>
</protein>
<reference evidence="2 3" key="1">
    <citation type="submission" date="2017-06" db="EMBL/GenBank/DDBJ databases">
        <title>Aedes aegypti genome working group (AGWG) sequencing and assembly.</title>
        <authorList>
            <consortium name="Aedes aegypti Genome Working Group (AGWG)"/>
            <person name="Matthews B.J."/>
        </authorList>
    </citation>
    <scope>NUCLEOTIDE SEQUENCE [LARGE SCALE GENOMIC DNA]</scope>
    <source>
        <strain evidence="2 3">LVP_AGWG</strain>
    </source>
</reference>
<feature type="region of interest" description="Disordered" evidence="1">
    <location>
        <begin position="35"/>
        <end position="89"/>
    </location>
</feature>
<feature type="compositionally biased region" description="Basic and acidic residues" evidence="1">
    <location>
        <begin position="147"/>
        <end position="163"/>
    </location>
</feature>
<dbReference type="EnsemblMetazoa" id="AAEL001624-RA">
    <property type="protein sequence ID" value="AAEL001624-PA"/>
    <property type="gene ID" value="AAEL001624"/>
</dbReference>
<feature type="compositionally biased region" description="Polar residues" evidence="1">
    <location>
        <begin position="52"/>
        <end position="75"/>
    </location>
</feature>
<organism evidence="2 3">
    <name type="scientific">Aedes aegypti</name>
    <name type="common">Yellowfever mosquito</name>
    <name type="synonym">Culex aegypti</name>
    <dbReference type="NCBI Taxonomy" id="7159"/>
    <lineage>
        <taxon>Eukaryota</taxon>
        <taxon>Metazoa</taxon>
        <taxon>Ecdysozoa</taxon>
        <taxon>Arthropoda</taxon>
        <taxon>Hexapoda</taxon>
        <taxon>Insecta</taxon>
        <taxon>Pterygota</taxon>
        <taxon>Neoptera</taxon>
        <taxon>Endopterygota</taxon>
        <taxon>Diptera</taxon>
        <taxon>Nematocera</taxon>
        <taxon>Culicoidea</taxon>
        <taxon>Culicidae</taxon>
        <taxon>Culicinae</taxon>
        <taxon>Aedini</taxon>
        <taxon>Aedes</taxon>
        <taxon>Stegomyia</taxon>
    </lineage>
</organism>
<dbReference type="InParanoid" id="A0A1S4EZA7"/>
<feature type="region of interest" description="Disordered" evidence="1">
    <location>
        <begin position="141"/>
        <end position="167"/>
    </location>
</feature>
<reference evidence="2" key="2">
    <citation type="submission" date="2020-05" db="UniProtKB">
        <authorList>
            <consortium name="EnsemblMetazoa"/>
        </authorList>
    </citation>
    <scope>IDENTIFICATION</scope>
    <source>
        <strain evidence="2">LVP_AGWG</strain>
    </source>
</reference>
<gene>
    <name evidence="2" type="primary">5571481</name>
</gene>
<sequence length="231" mass="25858">MSEANTPTANRTPFRRLGLARSIKRAGFADRAEALSTPKSALPSHAVDENVLASSSPNPTANQMRPIKSTCSNDTSDQEDNVETPAPVTTPIAVRSSSKKTRLSLSQSWRKKIVQKKELQNIKRRKLMDEVEMCTEPEEIDSCVEQEPSHSRVETKSTEDKPYSKPPSNIKLQIQEVKESISVWRNGCIAALNDLQERRGTGDMESLLNMLQIPFDLVNFDSETQEFLDPD</sequence>
<evidence type="ECO:0000313" key="2">
    <source>
        <dbReference type="EnsemblMetazoa" id="AAEL001624-PA"/>
    </source>
</evidence>
<dbReference type="Proteomes" id="UP000008820">
    <property type="component" value="Chromosome 1"/>
</dbReference>
<keyword evidence="3" id="KW-1185">Reference proteome</keyword>
<proteinExistence type="predicted"/>
<dbReference type="OrthoDB" id="10051617at2759"/>
<dbReference type="AlphaFoldDB" id="A0A1S4EZA7"/>
<evidence type="ECO:0000256" key="1">
    <source>
        <dbReference type="SAM" id="MobiDB-lite"/>
    </source>
</evidence>
<accession>A0A1S4EZA7</accession>
<name>A0A1S4EZA7_AEDAE</name>